<comment type="caution">
    <text evidence="2">The sequence shown here is derived from an EMBL/GenBank/DDBJ whole genome shotgun (WGS) entry which is preliminary data.</text>
</comment>
<sequence length="173" mass="18352">MLQVLTDIICSKCGRVPLMRSPSSASAVTQFCVNCDPAPDSNAGASASSQLRPTPVPQASFAASSVSSTHMSRSSTPPTDVSSAPDSPLLAPLMDPAELLRRRQQSDTASAEIGRRMLRGWAMLGDECPGSNCYGIPLVRPPKVQATIDPRKASIFRDTNLAPALRILDCRSV</sequence>
<evidence type="ECO:0000313" key="2">
    <source>
        <dbReference type="EMBL" id="OJT13335.1"/>
    </source>
</evidence>
<feature type="compositionally biased region" description="Polar residues" evidence="1">
    <location>
        <begin position="43"/>
        <end position="52"/>
    </location>
</feature>
<organism evidence="2 3">
    <name type="scientific">Trametes pubescens</name>
    <name type="common">White-rot fungus</name>
    <dbReference type="NCBI Taxonomy" id="154538"/>
    <lineage>
        <taxon>Eukaryota</taxon>
        <taxon>Fungi</taxon>
        <taxon>Dikarya</taxon>
        <taxon>Basidiomycota</taxon>
        <taxon>Agaricomycotina</taxon>
        <taxon>Agaricomycetes</taxon>
        <taxon>Polyporales</taxon>
        <taxon>Polyporaceae</taxon>
        <taxon>Trametes</taxon>
    </lineage>
</organism>
<feature type="compositionally biased region" description="Low complexity" evidence="1">
    <location>
        <begin position="57"/>
        <end position="79"/>
    </location>
</feature>
<accession>A0A1M2W0F0</accession>
<dbReference type="Pfam" id="PF06677">
    <property type="entry name" value="Auto_anti-p27"/>
    <property type="match status" value="2"/>
</dbReference>
<dbReference type="OrthoDB" id="28939at2759"/>
<gene>
    <name evidence="2" type="ORF">TRAPUB_10101</name>
</gene>
<dbReference type="Proteomes" id="UP000184267">
    <property type="component" value="Unassembled WGS sequence"/>
</dbReference>
<protein>
    <submittedName>
        <fullName evidence="2">Uncharacterized protein</fullName>
    </submittedName>
</protein>
<dbReference type="InterPro" id="IPR051888">
    <property type="entry name" value="UPF0148_domain"/>
</dbReference>
<proteinExistence type="predicted"/>
<name>A0A1M2W0F0_TRAPU</name>
<keyword evidence="3" id="KW-1185">Reference proteome</keyword>
<reference evidence="2 3" key="1">
    <citation type="submission" date="2016-10" db="EMBL/GenBank/DDBJ databases">
        <title>Genome sequence of the basidiomycete white-rot fungus Trametes pubescens.</title>
        <authorList>
            <person name="Makela M.R."/>
            <person name="Granchi Z."/>
            <person name="Peng M."/>
            <person name="De Vries R.P."/>
            <person name="Grigoriev I."/>
            <person name="Riley R."/>
            <person name="Hilden K."/>
        </authorList>
    </citation>
    <scope>NUCLEOTIDE SEQUENCE [LARGE SCALE GENOMIC DNA]</scope>
    <source>
        <strain evidence="2 3">FBCC735</strain>
    </source>
</reference>
<dbReference type="InterPro" id="IPR009563">
    <property type="entry name" value="SSSCA1"/>
</dbReference>
<evidence type="ECO:0000256" key="1">
    <source>
        <dbReference type="SAM" id="MobiDB-lite"/>
    </source>
</evidence>
<evidence type="ECO:0000313" key="3">
    <source>
        <dbReference type="Proteomes" id="UP000184267"/>
    </source>
</evidence>
<dbReference type="PANTHER" id="PTHR16537">
    <property type="entry name" value="SJOEGREN SYNDROME/SCLERODERMA AUTOANTIGEN 1"/>
    <property type="match status" value="1"/>
</dbReference>
<dbReference type="OMA" id="ADECPNE"/>
<dbReference type="STRING" id="154538.A0A1M2W0F0"/>
<dbReference type="PANTHER" id="PTHR16537:SF1">
    <property type="entry name" value="PROTEIN ZNRD2"/>
    <property type="match status" value="1"/>
</dbReference>
<dbReference type="AlphaFoldDB" id="A0A1M2W0F0"/>
<feature type="region of interest" description="Disordered" evidence="1">
    <location>
        <begin position="42"/>
        <end position="88"/>
    </location>
</feature>
<dbReference type="EMBL" id="MNAD01000413">
    <property type="protein sequence ID" value="OJT13335.1"/>
    <property type="molecule type" value="Genomic_DNA"/>
</dbReference>